<sequence>MTTATIPGRFVELHIIQPVPYANLNRDDTNSVKTVAWGGADRTRVSSQCWKRAIRLHLQQSLGQDALRTRRLAEYLAEHLENERGWPAELAERAV</sequence>
<evidence type="ECO:0000313" key="1">
    <source>
        <dbReference type="EMBL" id="MFD0857243.1"/>
    </source>
</evidence>
<dbReference type="Proteomes" id="UP001597083">
    <property type="component" value="Unassembled WGS sequence"/>
</dbReference>
<accession>A0ABW3CS41</accession>
<feature type="non-terminal residue" evidence="1">
    <location>
        <position position="95"/>
    </location>
</feature>
<dbReference type="InterPro" id="IPR010148">
    <property type="entry name" value="CRISPR-assoc_prot_CT1975"/>
</dbReference>
<reference evidence="2" key="1">
    <citation type="journal article" date="2019" name="Int. J. Syst. Evol. Microbiol.">
        <title>The Global Catalogue of Microorganisms (GCM) 10K type strain sequencing project: providing services to taxonomists for standard genome sequencing and annotation.</title>
        <authorList>
            <consortium name="The Broad Institute Genomics Platform"/>
            <consortium name="The Broad Institute Genome Sequencing Center for Infectious Disease"/>
            <person name="Wu L."/>
            <person name="Ma J."/>
        </authorList>
    </citation>
    <scope>NUCLEOTIDE SEQUENCE [LARGE SCALE GENOMIC DNA]</scope>
    <source>
        <strain evidence="2">JCM 31696</strain>
    </source>
</reference>
<proteinExistence type="predicted"/>
<protein>
    <submittedName>
        <fullName evidence="1">Type I-E CRISPR-associated protein Cas7/Cse4/CasC</fullName>
    </submittedName>
</protein>
<keyword evidence="2" id="KW-1185">Reference proteome</keyword>
<comment type="caution">
    <text evidence="1">The sequence shown here is derived from an EMBL/GenBank/DDBJ whole genome shotgun (WGS) entry which is preliminary data.</text>
</comment>
<name>A0ABW3CS41_9ACTN</name>
<dbReference type="EMBL" id="JBHTIR010004391">
    <property type="protein sequence ID" value="MFD0857243.1"/>
    <property type="molecule type" value="Genomic_DNA"/>
</dbReference>
<dbReference type="Pfam" id="PF09344">
    <property type="entry name" value="Cas_CT1975"/>
    <property type="match status" value="1"/>
</dbReference>
<gene>
    <name evidence="1" type="ORF">ACFQ07_33880</name>
</gene>
<evidence type="ECO:0000313" key="2">
    <source>
        <dbReference type="Proteomes" id="UP001597083"/>
    </source>
</evidence>
<organism evidence="1 2">
    <name type="scientific">Actinomadura adrarensis</name>
    <dbReference type="NCBI Taxonomy" id="1819600"/>
    <lineage>
        <taxon>Bacteria</taxon>
        <taxon>Bacillati</taxon>
        <taxon>Actinomycetota</taxon>
        <taxon>Actinomycetes</taxon>
        <taxon>Streptosporangiales</taxon>
        <taxon>Thermomonosporaceae</taxon>
        <taxon>Actinomadura</taxon>
    </lineage>
</organism>